<organism evidence="2 3">
    <name type="scientific">Peltaster fructicola</name>
    <dbReference type="NCBI Taxonomy" id="286661"/>
    <lineage>
        <taxon>Eukaryota</taxon>
        <taxon>Fungi</taxon>
        <taxon>Dikarya</taxon>
        <taxon>Ascomycota</taxon>
        <taxon>Pezizomycotina</taxon>
        <taxon>Dothideomycetes</taxon>
        <taxon>Dothideomycetes incertae sedis</taxon>
        <taxon>Peltaster</taxon>
    </lineage>
</organism>
<gene>
    <name evidence="2" type="ORF">AMS68_002867</name>
</gene>
<evidence type="ECO:0000313" key="3">
    <source>
        <dbReference type="Proteomes" id="UP000503462"/>
    </source>
</evidence>
<feature type="chain" id="PRO_5026337332" description="AA1-like domain-containing protein" evidence="1">
    <location>
        <begin position="21"/>
        <end position="143"/>
    </location>
</feature>
<protein>
    <recommendedName>
        <fullName evidence="4">AA1-like domain-containing protein</fullName>
    </recommendedName>
</protein>
<dbReference type="AlphaFoldDB" id="A0A6H0XSA3"/>
<dbReference type="Proteomes" id="UP000503462">
    <property type="component" value="Chromosome 2"/>
</dbReference>
<keyword evidence="1" id="KW-0732">Signal</keyword>
<evidence type="ECO:0000313" key="2">
    <source>
        <dbReference type="EMBL" id="QIW97349.1"/>
    </source>
</evidence>
<accession>A0A6H0XSA3</accession>
<evidence type="ECO:0008006" key="4">
    <source>
        <dbReference type="Google" id="ProtNLM"/>
    </source>
</evidence>
<reference evidence="2 3" key="1">
    <citation type="journal article" date="2016" name="Sci. Rep.">
        <title>Peltaster fructicola genome reveals evolution from an invasive phytopathogen to an ectophytic parasite.</title>
        <authorList>
            <person name="Xu C."/>
            <person name="Chen H."/>
            <person name="Gleason M.L."/>
            <person name="Xu J.R."/>
            <person name="Liu H."/>
            <person name="Zhang R."/>
            <person name="Sun G."/>
        </authorList>
    </citation>
    <scope>NUCLEOTIDE SEQUENCE [LARGE SCALE GENOMIC DNA]</scope>
    <source>
        <strain evidence="2 3">LNHT1506</strain>
    </source>
</reference>
<feature type="signal peptide" evidence="1">
    <location>
        <begin position="1"/>
        <end position="20"/>
    </location>
</feature>
<proteinExistence type="predicted"/>
<name>A0A6H0XSA3_9PEZI</name>
<dbReference type="EMBL" id="CP051140">
    <property type="protein sequence ID" value="QIW97349.1"/>
    <property type="molecule type" value="Genomic_DNA"/>
</dbReference>
<evidence type="ECO:0000256" key="1">
    <source>
        <dbReference type="SAM" id="SignalP"/>
    </source>
</evidence>
<sequence>MLLSNLSTLLCSLLAAIASAADVYANFVDQSSGNTITPAFDVSNPGCFNVDVNGYSAGVFFTQGGTSPGSKAHGPYCLYEYYAGGCPTDPDQLVYAYTFQDVPVNNQWMYYINVCTGSGQRSFSWSASACTSQGNLDGAFPPP</sequence>
<keyword evidence="3" id="KW-1185">Reference proteome</keyword>